<reference evidence="1 2" key="1">
    <citation type="journal article" date="2022" name="Nat. Ecol. Evol.">
        <title>A masculinizing supergene underlies an exaggerated male reproductive morph in a spider.</title>
        <authorList>
            <person name="Hendrickx F."/>
            <person name="De Corte Z."/>
            <person name="Sonet G."/>
            <person name="Van Belleghem S.M."/>
            <person name="Kostlbacher S."/>
            <person name="Vangestel C."/>
        </authorList>
    </citation>
    <scope>NUCLEOTIDE SEQUENCE [LARGE SCALE GENOMIC DNA]</scope>
    <source>
        <strain evidence="1">W744_W776</strain>
    </source>
</reference>
<keyword evidence="2" id="KW-1185">Reference proteome</keyword>
<organism evidence="1 2">
    <name type="scientific">Oedothorax gibbosus</name>
    <dbReference type="NCBI Taxonomy" id="931172"/>
    <lineage>
        <taxon>Eukaryota</taxon>
        <taxon>Metazoa</taxon>
        <taxon>Ecdysozoa</taxon>
        <taxon>Arthropoda</taxon>
        <taxon>Chelicerata</taxon>
        <taxon>Arachnida</taxon>
        <taxon>Araneae</taxon>
        <taxon>Araneomorphae</taxon>
        <taxon>Entelegynae</taxon>
        <taxon>Araneoidea</taxon>
        <taxon>Linyphiidae</taxon>
        <taxon>Erigoninae</taxon>
        <taxon>Oedothorax</taxon>
    </lineage>
</organism>
<gene>
    <name evidence="1" type="ORF">JTE90_012173</name>
</gene>
<protein>
    <submittedName>
        <fullName evidence="1">Uncharacterized protein</fullName>
    </submittedName>
</protein>
<accession>A0AAV6TE06</accession>
<proteinExistence type="predicted"/>
<evidence type="ECO:0000313" key="1">
    <source>
        <dbReference type="EMBL" id="KAG8156155.1"/>
    </source>
</evidence>
<dbReference type="Proteomes" id="UP000827092">
    <property type="component" value="Unassembled WGS sequence"/>
</dbReference>
<comment type="caution">
    <text evidence="1">The sequence shown here is derived from an EMBL/GenBank/DDBJ whole genome shotgun (WGS) entry which is preliminary data.</text>
</comment>
<dbReference type="AlphaFoldDB" id="A0AAV6TE06"/>
<name>A0AAV6TE06_9ARAC</name>
<evidence type="ECO:0000313" key="2">
    <source>
        <dbReference type="Proteomes" id="UP000827092"/>
    </source>
</evidence>
<sequence length="104" mass="11552">MAIVRLSRSNQHLSCGVSWIVSHRNALTGAFWFYPTDASFCFTKKWPGTGALSILSSSGLQSCKAAFSPTHLKFENSEIVSAAKASNHDRFNQIILEFNERQLS</sequence>
<dbReference type="EMBL" id="JAFNEN010006270">
    <property type="protein sequence ID" value="KAG8156155.1"/>
    <property type="molecule type" value="Genomic_DNA"/>
</dbReference>